<reference evidence="2 3" key="1">
    <citation type="journal article" date="2017" name="Genome Med.">
        <title>A novel Ruminococcus gnavus clade enriched in inflammatory bowel disease patients.</title>
        <authorList>
            <person name="Hall A.B."/>
            <person name="Yassour M."/>
            <person name="Sauk J."/>
            <person name="Garner A."/>
            <person name="Jiang X."/>
            <person name="Arthur T."/>
            <person name="Lagoudas G.K."/>
            <person name="Vatanen T."/>
            <person name="Fornelos N."/>
            <person name="Wilson R."/>
            <person name="Bertha M."/>
            <person name="Cohen M."/>
            <person name="Garber J."/>
            <person name="Khalili H."/>
            <person name="Gevers D."/>
            <person name="Ananthakrishnan A.N."/>
            <person name="Kugathasan S."/>
            <person name="Lander E.S."/>
            <person name="Blainey P."/>
            <person name="Vlamakis H."/>
            <person name="Xavier R.J."/>
            <person name="Huttenhower C."/>
        </authorList>
    </citation>
    <scope>NUCLEOTIDE SEQUENCE [LARGE SCALE GENOMIC DNA]</scope>
    <source>
        <strain evidence="2 3">RJX1124</strain>
    </source>
</reference>
<dbReference type="AlphaFoldDB" id="A0A2N5PBP6"/>
<protein>
    <recommendedName>
        <fullName evidence="1">Aminoglycoside phosphotransferase domain-containing protein</fullName>
    </recommendedName>
</protein>
<gene>
    <name evidence="2" type="ORF">CDL26_08545</name>
</gene>
<dbReference type="Proteomes" id="UP000234891">
    <property type="component" value="Unassembled WGS sequence"/>
</dbReference>
<dbReference type="InterPro" id="IPR011009">
    <property type="entry name" value="Kinase-like_dom_sf"/>
</dbReference>
<name>A0A2N5PBP6_MEDGN</name>
<dbReference type="SUPFAM" id="SSF56112">
    <property type="entry name" value="Protein kinase-like (PK-like)"/>
    <property type="match status" value="1"/>
</dbReference>
<feature type="domain" description="Aminoglycoside phosphotransferase" evidence="1">
    <location>
        <begin position="112"/>
        <end position="165"/>
    </location>
</feature>
<evidence type="ECO:0000259" key="1">
    <source>
        <dbReference type="Pfam" id="PF01636"/>
    </source>
</evidence>
<sequence length="260" mass="30339">MIQKEVLHGGRRGKISKEEDKVIRPGNKWTSHVQSFLSFMHENGFNNIPKPYGINESGMEMVSFVDGTVYNDSLPNEILTDEILVEVAKLLRRYHDIGEKYVHRLTGEEVWMLPKQLPVEVMCHGDFAPYNITFVDGCVHGIIDFDTLHPGPRIWDVAYAVYRWIPFVSPKNPDYYYNLYEQIRRLKLFADAYDLKNNEREQLPNMIIQRINSLVAYMRNEADSGNEDVRKNIEDGHLNLYLDDIQYIKESQKNILEGIL</sequence>
<dbReference type="Pfam" id="PF01636">
    <property type="entry name" value="APH"/>
    <property type="match status" value="1"/>
</dbReference>
<proteinExistence type="predicted"/>
<accession>A0A2N5PBP6</accession>
<dbReference type="EMBL" id="NIHS01000012">
    <property type="protein sequence ID" value="PLT72556.1"/>
    <property type="molecule type" value="Genomic_DNA"/>
</dbReference>
<organism evidence="2 3">
    <name type="scientific">Mediterraneibacter gnavus</name>
    <name type="common">Ruminococcus gnavus</name>
    <dbReference type="NCBI Taxonomy" id="33038"/>
    <lineage>
        <taxon>Bacteria</taxon>
        <taxon>Bacillati</taxon>
        <taxon>Bacillota</taxon>
        <taxon>Clostridia</taxon>
        <taxon>Lachnospirales</taxon>
        <taxon>Lachnospiraceae</taxon>
        <taxon>Mediterraneibacter</taxon>
    </lineage>
</organism>
<comment type="caution">
    <text evidence="2">The sequence shown here is derived from an EMBL/GenBank/DDBJ whole genome shotgun (WGS) entry which is preliminary data.</text>
</comment>
<dbReference type="InterPro" id="IPR002575">
    <property type="entry name" value="Aminoglycoside_PTrfase"/>
</dbReference>
<dbReference type="Gene3D" id="3.90.1200.10">
    <property type="match status" value="1"/>
</dbReference>
<dbReference type="RefSeq" id="WP_101870684.1">
    <property type="nucleotide sequence ID" value="NZ_NIHS01000012.1"/>
</dbReference>
<evidence type="ECO:0000313" key="2">
    <source>
        <dbReference type="EMBL" id="PLT72556.1"/>
    </source>
</evidence>
<evidence type="ECO:0000313" key="3">
    <source>
        <dbReference type="Proteomes" id="UP000234891"/>
    </source>
</evidence>